<gene>
    <name evidence="1" type="ORF">CLV41_101885</name>
</gene>
<name>A0A2S3V3F5_9HYPH</name>
<dbReference type="InterPro" id="IPR011969">
    <property type="entry name" value="Clan_AA_Asp_peptidase_C"/>
</dbReference>
<dbReference type="InterPro" id="IPR001969">
    <property type="entry name" value="Aspartic_peptidase_AS"/>
</dbReference>
<dbReference type="InterPro" id="IPR034122">
    <property type="entry name" value="Retropepsin-like_bacterial"/>
</dbReference>
<dbReference type="InterPro" id="IPR021109">
    <property type="entry name" value="Peptidase_aspartic_dom_sf"/>
</dbReference>
<keyword evidence="1" id="KW-0378">Hydrolase</keyword>
<dbReference type="GO" id="GO:0006508">
    <property type="term" value="P:proteolysis"/>
    <property type="evidence" value="ECO:0007669"/>
    <property type="project" value="UniProtKB-KW"/>
</dbReference>
<organism evidence="1 2">
    <name type="scientific">Roseibium marinum</name>
    <dbReference type="NCBI Taxonomy" id="281252"/>
    <lineage>
        <taxon>Bacteria</taxon>
        <taxon>Pseudomonadati</taxon>
        <taxon>Pseudomonadota</taxon>
        <taxon>Alphaproteobacteria</taxon>
        <taxon>Hyphomicrobiales</taxon>
        <taxon>Stappiaceae</taxon>
        <taxon>Roseibium</taxon>
    </lineage>
</organism>
<accession>A0A2S3V3F5</accession>
<comment type="caution">
    <text evidence="1">The sequence shown here is derived from an EMBL/GenBank/DDBJ whole genome shotgun (WGS) entry which is preliminary data.</text>
</comment>
<dbReference type="SUPFAM" id="SSF50630">
    <property type="entry name" value="Acid proteases"/>
    <property type="match status" value="1"/>
</dbReference>
<dbReference type="PROSITE" id="PS00141">
    <property type="entry name" value="ASP_PROTEASE"/>
    <property type="match status" value="1"/>
</dbReference>
<proteinExistence type="predicted"/>
<keyword evidence="2" id="KW-1185">Reference proteome</keyword>
<evidence type="ECO:0000313" key="2">
    <source>
        <dbReference type="Proteomes" id="UP000236959"/>
    </source>
</evidence>
<dbReference type="GO" id="GO:0004190">
    <property type="term" value="F:aspartic-type endopeptidase activity"/>
    <property type="evidence" value="ECO:0007669"/>
    <property type="project" value="InterPro"/>
</dbReference>
<dbReference type="Proteomes" id="UP000236959">
    <property type="component" value="Unassembled WGS sequence"/>
</dbReference>
<keyword evidence="1" id="KW-0645">Protease</keyword>
<reference evidence="1 2" key="1">
    <citation type="submission" date="2018-01" db="EMBL/GenBank/DDBJ databases">
        <title>Genomic Encyclopedia of Archaeal and Bacterial Type Strains, Phase II (KMG-II): from individual species to whole genera.</title>
        <authorList>
            <person name="Goeker M."/>
        </authorList>
    </citation>
    <scope>NUCLEOTIDE SEQUENCE [LARGE SCALE GENOMIC DNA]</scope>
    <source>
        <strain evidence="1 2">DSM 17023</strain>
    </source>
</reference>
<dbReference type="Gene3D" id="2.40.70.10">
    <property type="entry name" value="Acid Proteases"/>
    <property type="match status" value="1"/>
</dbReference>
<dbReference type="Pfam" id="PF13975">
    <property type="entry name" value="gag-asp_proteas"/>
    <property type="match status" value="1"/>
</dbReference>
<dbReference type="AlphaFoldDB" id="A0A2S3V3F5"/>
<dbReference type="CDD" id="cd05483">
    <property type="entry name" value="retropepsin_like_bacteria"/>
    <property type="match status" value="1"/>
</dbReference>
<evidence type="ECO:0000313" key="1">
    <source>
        <dbReference type="EMBL" id="POF34430.1"/>
    </source>
</evidence>
<dbReference type="EMBL" id="PPCN01000001">
    <property type="protein sequence ID" value="POF34430.1"/>
    <property type="molecule type" value="Genomic_DNA"/>
</dbReference>
<dbReference type="NCBIfam" id="TIGR02281">
    <property type="entry name" value="clan_AA_DTGA"/>
    <property type="match status" value="1"/>
</dbReference>
<sequence>MWRFMVILLVCVALAPFVPGLIESRLKSLGGHETSSVEAEEDAGERIHRISSDPQGHFIAETRLNGRFVDLLVDTGATLTALPRSLAEDIGIFLDESDFKYPIRTANGTTFGAKSSIDRLSIGDIRFTNVNILVLKDQSLGNPLLGMSVLNRLRKFDMSDGTLVLIQ</sequence>
<dbReference type="OrthoDB" id="7595324at2"/>
<protein>
    <submittedName>
        <fullName evidence="1">Aspartyl protease family protein</fullName>
    </submittedName>
</protein>